<sequence length="65" mass="7290">MSTAFPECPRTICQNRAGWNFELPSYQDIGQPVDIGTRKSVVRSISSPSTSGVYNRAVRSNLAWW</sequence>
<keyword evidence="2" id="KW-1185">Reference proteome</keyword>
<dbReference type="Proteomes" id="UP000298030">
    <property type="component" value="Unassembled WGS sequence"/>
</dbReference>
<accession>A0A4Y7T3Z3</accession>
<name>A0A4Y7T3Z3_COPMI</name>
<gene>
    <name evidence="1" type="ORF">FA13DRAFT_1735480</name>
</gene>
<evidence type="ECO:0000313" key="2">
    <source>
        <dbReference type="Proteomes" id="UP000298030"/>
    </source>
</evidence>
<dbReference type="EMBL" id="QPFP01000031">
    <property type="protein sequence ID" value="TEB28648.1"/>
    <property type="molecule type" value="Genomic_DNA"/>
</dbReference>
<protein>
    <submittedName>
        <fullName evidence="1">Uncharacterized protein</fullName>
    </submittedName>
</protein>
<dbReference type="AlphaFoldDB" id="A0A4Y7T3Z3"/>
<reference evidence="1 2" key="1">
    <citation type="journal article" date="2019" name="Nat. Ecol. Evol.">
        <title>Megaphylogeny resolves global patterns of mushroom evolution.</title>
        <authorList>
            <person name="Varga T."/>
            <person name="Krizsan K."/>
            <person name="Foldi C."/>
            <person name="Dima B."/>
            <person name="Sanchez-Garcia M."/>
            <person name="Sanchez-Ramirez S."/>
            <person name="Szollosi G.J."/>
            <person name="Szarkandi J.G."/>
            <person name="Papp V."/>
            <person name="Albert L."/>
            <person name="Andreopoulos W."/>
            <person name="Angelini C."/>
            <person name="Antonin V."/>
            <person name="Barry K.W."/>
            <person name="Bougher N.L."/>
            <person name="Buchanan P."/>
            <person name="Buyck B."/>
            <person name="Bense V."/>
            <person name="Catcheside P."/>
            <person name="Chovatia M."/>
            <person name="Cooper J."/>
            <person name="Damon W."/>
            <person name="Desjardin D."/>
            <person name="Finy P."/>
            <person name="Geml J."/>
            <person name="Haridas S."/>
            <person name="Hughes K."/>
            <person name="Justo A."/>
            <person name="Karasinski D."/>
            <person name="Kautmanova I."/>
            <person name="Kiss B."/>
            <person name="Kocsube S."/>
            <person name="Kotiranta H."/>
            <person name="LaButti K.M."/>
            <person name="Lechner B.E."/>
            <person name="Liimatainen K."/>
            <person name="Lipzen A."/>
            <person name="Lukacs Z."/>
            <person name="Mihaltcheva S."/>
            <person name="Morgado L.N."/>
            <person name="Niskanen T."/>
            <person name="Noordeloos M.E."/>
            <person name="Ohm R.A."/>
            <person name="Ortiz-Santana B."/>
            <person name="Ovrebo C."/>
            <person name="Racz N."/>
            <person name="Riley R."/>
            <person name="Savchenko A."/>
            <person name="Shiryaev A."/>
            <person name="Soop K."/>
            <person name="Spirin V."/>
            <person name="Szebenyi C."/>
            <person name="Tomsovsky M."/>
            <person name="Tulloss R.E."/>
            <person name="Uehling J."/>
            <person name="Grigoriev I.V."/>
            <person name="Vagvolgyi C."/>
            <person name="Papp T."/>
            <person name="Martin F.M."/>
            <person name="Miettinen O."/>
            <person name="Hibbett D.S."/>
            <person name="Nagy L.G."/>
        </authorList>
    </citation>
    <scope>NUCLEOTIDE SEQUENCE [LARGE SCALE GENOMIC DNA]</scope>
    <source>
        <strain evidence="1 2">FP101781</strain>
    </source>
</reference>
<evidence type="ECO:0000313" key="1">
    <source>
        <dbReference type="EMBL" id="TEB28648.1"/>
    </source>
</evidence>
<organism evidence="1 2">
    <name type="scientific">Coprinellus micaceus</name>
    <name type="common">Glistening ink-cap mushroom</name>
    <name type="synonym">Coprinus micaceus</name>
    <dbReference type="NCBI Taxonomy" id="71717"/>
    <lineage>
        <taxon>Eukaryota</taxon>
        <taxon>Fungi</taxon>
        <taxon>Dikarya</taxon>
        <taxon>Basidiomycota</taxon>
        <taxon>Agaricomycotina</taxon>
        <taxon>Agaricomycetes</taxon>
        <taxon>Agaricomycetidae</taxon>
        <taxon>Agaricales</taxon>
        <taxon>Agaricineae</taxon>
        <taxon>Psathyrellaceae</taxon>
        <taxon>Coprinellus</taxon>
    </lineage>
</organism>
<comment type="caution">
    <text evidence="1">The sequence shown here is derived from an EMBL/GenBank/DDBJ whole genome shotgun (WGS) entry which is preliminary data.</text>
</comment>
<proteinExistence type="predicted"/>